<gene>
    <name evidence="1" type="ORF">L9F63_003301</name>
</gene>
<name>A0AAD8E9Z1_DIPPU</name>
<feature type="non-terminal residue" evidence="1">
    <location>
        <position position="1"/>
    </location>
</feature>
<dbReference type="AlphaFoldDB" id="A0AAD8E9Z1"/>
<accession>A0AAD8E9Z1</accession>
<dbReference type="Proteomes" id="UP001233999">
    <property type="component" value="Unassembled WGS sequence"/>
</dbReference>
<feature type="non-terminal residue" evidence="1">
    <location>
        <position position="64"/>
    </location>
</feature>
<keyword evidence="2" id="KW-1185">Reference proteome</keyword>
<organism evidence="1 2">
    <name type="scientific">Diploptera punctata</name>
    <name type="common">Pacific beetle cockroach</name>
    <dbReference type="NCBI Taxonomy" id="6984"/>
    <lineage>
        <taxon>Eukaryota</taxon>
        <taxon>Metazoa</taxon>
        <taxon>Ecdysozoa</taxon>
        <taxon>Arthropoda</taxon>
        <taxon>Hexapoda</taxon>
        <taxon>Insecta</taxon>
        <taxon>Pterygota</taxon>
        <taxon>Neoptera</taxon>
        <taxon>Polyneoptera</taxon>
        <taxon>Dictyoptera</taxon>
        <taxon>Blattodea</taxon>
        <taxon>Blaberoidea</taxon>
        <taxon>Blaberidae</taxon>
        <taxon>Diplopterinae</taxon>
        <taxon>Diploptera</taxon>
    </lineage>
</organism>
<reference evidence="1" key="1">
    <citation type="journal article" date="2023" name="IScience">
        <title>Live-bearing cockroach genome reveals convergent evolutionary mechanisms linked to viviparity in insects and beyond.</title>
        <authorList>
            <person name="Fouks B."/>
            <person name="Harrison M.C."/>
            <person name="Mikhailova A.A."/>
            <person name="Marchal E."/>
            <person name="English S."/>
            <person name="Carruthers M."/>
            <person name="Jennings E.C."/>
            <person name="Chiamaka E.L."/>
            <person name="Frigard R.A."/>
            <person name="Pippel M."/>
            <person name="Attardo G.M."/>
            <person name="Benoit J.B."/>
            <person name="Bornberg-Bauer E."/>
            <person name="Tobe S.S."/>
        </authorList>
    </citation>
    <scope>NUCLEOTIDE SEQUENCE</scope>
    <source>
        <strain evidence="1">Stay&amp;Tobe</strain>
    </source>
</reference>
<proteinExistence type="predicted"/>
<comment type="caution">
    <text evidence="1">The sequence shown here is derived from an EMBL/GenBank/DDBJ whole genome shotgun (WGS) entry which is preliminary data.</text>
</comment>
<dbReference type="EMBL" id="JASPKZ010007809">
    <property type="protein sequence ID" value="KAJ9582341.1"/>
    <property type="molecule type" value="Genomic_DNA"/>
</dbReference>
<evidence type="ECO:0000313" key="1">
    <source>
        <dbReference type="EMBL" id="KAJ9582341.1"/>
    </source>
</evidence>
<evidence type="ECO:0000313" key="2">
    <source>
        <dbReference type="Proteomes" id="UP001233999"/>
    </source>
</evidence>
<protein>
    <submittedName>
        <fullName evidence="1">Uncharacterized protein</fullName>
    </submittedName>
</protein>
<sequence>IEHTLTTVVVIQPLFLRFRSVQPKTMTLVRYANFQCGRVCLVIRYFGDTDTISIKTWNDVEHSI</sequence>
<reference evidence="1" key="2">
    <citation type="submission" date="2023-05" db="EMBL/GenBank/DDBJ databases">
        <authorList>
            <person name="Fouks B."/>
        </authorList>
    </citation>
    <scope>NUCLEOTIDE SEQUENCE</scope>
    <source>
        <strain evidence="1">Stay&amp;Tobe</strain>
        <tissue evidence="1">Testes</tissue>
    </source>
</reference>